<protein>
    <recommendedName>
        <fullName evidence="5 14">Adenine DNA glycosylase</fullName>
        <ecNumber evidence="4 14">3.2.2.31</ecNumber>
    </recommendedName>
</protein>
<dbReference type="InterPro" id="IPR003265">
    <property type="entry name" value="HhH-GPD_domain"/>
</dbReference>
<dbReference type="Pfam" id="PF00730">
    <property type="entry name" value="HhH-GPD"/>
    <property type="match status" value="1"/>
</dbReference>
<dbReference type="CDD" id="cd03431">
    <property type="entry name" value="NUDIX_DNA_Glycosylase_C-MutY"/>
    <property type="match status" value="1"/>
</dbReference>
<dbReference type="AlphaFoldDB" id="A0A7H1ME68"/>
<sequence>MTDLSFATRLIRWQKQHGRHHLPWQVRDPYLVWLSEIMLQQTQVATVLDYYPRFTARFPTVAELAAAGQDEVLGLWAGLGYYSRARNLHKAARQVVETFGGVFPCEREKLETLCGVGRSTAAAIAAFAFHKREAILDGNVRRVLCRVFALDGGAADKKFEKQLWTLAESLLPERGGDMPAYTQGLMDLGATVCKRSKPLCGGCPMAGICRAKAQNLTAELPRKKSAPEVPTLPLFWLVMRRPNGAIWLEKRPPEGIWGGLYCVPCFNSPGSLYAAAAHFGLLSDGLEEQPAFTHRLTHRLLLITPFCAPVPDSLPGGLSDGLWADPHDSGCGLPKPLHDFLLSRRLGKKTARP</sequence>
<evidence type="ECO:0000256" key="9">
    <source>
        <dbReference type="ARBA" id="ARBA00022801"/>
    </source>
</evidence>
<organism evidence="16 17">
    <name type="scientific">Neisseria musculi</name>
    <dbReference type="NCBI Taxonomy" id="1815583"/>
    <lineage>
        <taxon>Bacteria</taxon>
        <taxon>Pseudomonadati</taxon>
        <taxon>Pseudomonadota</taxon>
        <taxon>Betaproteobacteria</taxon>
        <taxon>Neisseriales</taxon>
        <taxon>Neisseriaceae</taxon>
        <taxon>Neisseria</taxon>
    </lineage>
</organism>
<dbReference type="KEGG" id="nmus:H7A79_0815"/>
<evidence type="ECO:0000256" key="1">
    <source>
        <dbReference type="ARBA" id="ARBA00000843"/>
    </source>
</evidence>
<reference evidence="16" key="1">
    <citation type="submission" date="2024-06" db="EMBL/GenBank/DDBJ databases">
        <title>Complete Genome Sequence of mouse commensal type strain Neisseria musculi.</title>
        <authorList>
            <person name="Thapa E."/>
            <person name="Aluvathingal J."/>
            <person name="Nadendla S."/>
            <person name="Mehta A."/>
            <person name="Tettelin H."/>
            <person name="Weyand N.J."/>
        </authorList>
    </citation>
    <scope>NUCLEOTIDE SEQUENCE</scope>
    <source>
        <strain evidence="16">NW831</strain>
    </source>
</reference>
<dbReference type="FunFam" id="1.10.340.30:FF:000002">
    <property type="entry name" value="Adenine DNA glycosylase"/>
    <property type="match status" value="1"/>
</dbReference>
<dbReference type="InterPro" id="IPR011257">
    <property type="entry name" value="DNA_glycosylase"/>
</dbReference>
<dbReference type="Gene3D" id="1.10.340.30">
    <property type="entry name" value="Hypothetical protein, domain 2"/>
    <property type="match status" value="1"/>
</dbReference>
<dbReference type="SMART" id="SM00478">
    <property type="entry name" value="ENDO3c"/>
    <property type="match status" value="1"/>
</dbReference>
<keyword evidence="7" id="KW-0479">Metal-binding</keyword>
<dbReference type="InterPro" id="IPR015797">
    <property type="entry name" value="NUDIX_hydrolase-like_dom_sf"/>
</dbReference>
<dbReference type="PANTHER" id="PTHR42944:SF1">
    <property type="entry name" value="ADENINE DNA GLYCOSYLASE"/>
    <property type="match status" value="1"/>
</dbReference>
<keyword evidence="10 14" id="KW-0408">Iron</keyword>
<evidence type="ECO:0000313" key="16">
    <source>
        <dbReference type="EMBL" id="QNT59933.1"/>
    </source>
</evidence>
<dbReference type="GO" id="GO:0046872">
    <property type="term" value="F:metal ion binding"/>
    <property type="evidence" value="ECO:0007669"/>
    <property type="project" value="UniProtKB-UniRule"/>
</dbReference>
<dbReference type="SMART" id="SM00525">
    <property type="entry name" value="FES"/>
    <property type="match status" value="1"/>
</dbReference>
<keyword evidence="17" id="KW-1185">Reference proteome</keyword>
<evidence type="ECO:0000256" key="4">
    <source>
        <dbReference type="ARBA" id="ARBA00012045"/>
    </source>
</evidence>
<evidence type="ECO:0000256" key="13">
    <source>
        <dbReference type="ARBA" id="ARBA00023295"/>
    </source>
</evidence>
<dbReference type="SUPFAM" id="SSF55811">
    <property type="entry name" value="Nudix"/>
    <property type="match status" value="1"/>
</dbReference>
<dbReference type="RefSeq" id="WP_187001620.1">
    <property type="nucleotide sequence ID" value="NZ_CP060414.2"/>
</dbReference>
<dbReference type="GO" id="GO:0006284">
    <property type="term" value="P:base-excision repair"/>
    <property type="evidence" value="ECO:0007669"/>
    <property type="project" value="UniProtKB-UniRule"/>
</dbReference>
<dbReference type="Pfam" id="PF14815">
    <property type="entry name" value="NUDIX_4"/>
    <property type="match status" value="1"/>
</dbReference>
<accession>A0A7H1ME68</accession>
<dbReference type="EMBL" id="CP060414">
    <property type="protein sequence ID" value="QNT59933.1"/>
    <property type="molecule type" value="Genomic_DNA"/>
</dbReference>
<dbReference type="PROSITE" id="PS00764">
    <property type="entry name" value="ENDONUCLEASE_III_1"/>
    <property type="match status" value="1"/>
</dbReference>
<evidence type="ECO:0000256" key="10">
    <source>
        <dbReference type="ARBA" id="ARBA00023004"/>
    </source>
</evidence>
<evidence type="ECO:0000256" key="2">
    <source>
        <dbReference type="ARBA" id="ARBA00002933"/>
    </source>
</evidence>
<dbReference type="InterPro" id="IPR023170">
    <property type="entry name" value="HhH_base_excis_C"/>
</dbReference>
<dbReference type="EC" id="3.2.2.31" evidence="4 14"/>
<evidence type="ECO:0000259" key="15">
    <source>
        <dbReference type="SMART" id="SM00478"/>
    </source>
</evidence>
<dbReference type="GO" id="GO:0006298">
    <property type="term" value="P:mismatch repair"/>
    <property type="evidence" value="ECO:0007669"/>
    <property type="project" value="TreeGrafter"/>
</dbReference>
<comment type="function">
    <text evidence="2">Adenine glycosylase active on G-A mispairs. MutY also corrects error-prone DNA synthesis past GO lesions which are due to the oxidatively damaged form of guanine: 7,8-dihydro-8-oxoguanine (8-oxo-dGTP).</text>
</comment>
<evidence type="ECO:0000256" key="7">
    <source>
        <dbReference type="ARBA" id="ARBA00022723"/>
    </source>
</evidence>
<gene>
    <name evidence="16" type="primary">mutY</name>
    <name evidence="16" type="ORF">H7A79_0815</name>
</gene>
<keyword evidence="13 14" id="KW-0326">Glycosidase</keyword>
<dbReference type="PANTHER" id="PTHR42944">
    <property type="entry name" value="ADENINE DNA GLYCOSYLASE"/>
    <property type="match status" value="1"/>
</dbReference>
<proteinExistence type="inferred from homology"/>
<dbReference type="InterPro" id="IPR004035">
    <property type="entry name" value="Endouclease-III_FeS-bd_BS"/>
</dbReference>
<dbReference type="GO" id="GO:0032357">
    <property type="term" value="F:oxidized purine DNA binding"/>
    <property type="evidence" value="ECO:0007669"/>
    <property type="project" value="TreeGrafter"/>
</dbReference>
<evidence type="ECO:0000256" key="6">
    <source>
        <dbReference type="ARBA" id="ARBA00022485"/>
    </source>
</evidence>
<comment type="catalytic activity">
    <reaction evidence="1 14">
        <text>Hydrolyzes free adenine bases from 7,8-dihydro-8-oxoguanine:adenine mismatched double-stranded DNA, leaving an apurinic site.</text>
        <dbReference type="EC" id="3.2.2.31"/>
    </reaction>
</comment>
<dbReference type="GO" id="GO:0035485">
    <property type="term" value="F:adenine/guanine mispair binding"/>
    <property type="evidence" value="ECO:0007669"/>
    <property type="project" value="TreeGrafter"/>
</dbReference>
<keyword evidence="8 14" id="KW-0227">DNA damage</keyword>
<keyword evidence="12" id="KW-0234">DNA repair</keyword>
<evidence type="ECO:0000256" key="3">
    <source>
        <dbReference type="ARBA" id="ARBA00008343"/>
    </source>
</evidence>
<dbReference type="InterPro" id="IPR005760">
    <property type="entry name" value="A/G_AdeGlyc_MutY"/>
</dbReference>
<comment type="similarity">
    <text evidence="3 14">Belongs to the Nth/MutY family.</text>
</comment>
<keyword evidence="9" id="KW-0378">Hydrolase</keyword>
<evidence type="ECO:0000256" key="12">
    <source>
        <dbReference type="ARBA" id="ARBA00023204"/>
    </source>
</evidence>
<dbReference type="Proteomes" id="UP000516412">
    <property type="component" value="Chromosome"/>
</dbReference>
<evidence type="ECO:0000256" key="11">
    <source>
        <dbReference type="ARBA" id="ARBA00023014"/>
    </source>
</evidence>
<evidence type="ECO:0000313" key="17">
    <source>
        <dbReference type="Proteomes" id="UP000516412"/>
    </source>
</evidence>
<dbReference type="GO" id="GO:0051539">
    <property type="term" value="F:4 iron, 4 sulfur cluster binding"/>
    <property type="evidence" value="ECO:0007669"/>
    <property type="project" value="UniProtKB-UniRule"/>
</dbReference>
<dbReference type="GO" id="GO:0034039">
    <property type="term" value="F:8-oxo-7,8-dihydroguanine DNA N-glycosylase activity"/>
    <property type="evidence" value="ECO:0007669"/>
    <property type="project" value="TreeGrafter"/>
</dbReference>
<evidence type="ECO:0000256" key="5">
    <source>
        <dbReference type="ARBA" id="ARBA00022023"/>
    </source>
</evidence>
<dbReference type="InterPro" id="IPR003651">
    <property type="entry name" value="Endonuclease3_FeS-loop_motif"/>
</dbReference>
<dbReference type="CDD" id="cd00056">
    <property type="entry name" value="ENDO3c"/>
    <property type="match status" value="1"/>
</dbReference>
<dbReference type="SUPFAM" id="SSF48150">
    <property type="entry name" value="DNA-glycosylase"/>
    <property type="match status" value="1"/>
</dbReference>
<keyword evidence="6" id="KW-0004">4Fe-4S</keyword>
<comment type="cofactor">
    <cofactor evidence="14">
        <name>[4Fe-4S] cluster</name>
        <dbReference type="ChEBI" id="CHEBI:49883"/>
    </cofactor>
    <text evidence="14">Binds 1 [4Fe-4S] cluster.</text>
</comment>
<keyword evidence="11" id="KW-0411">Iron-sulfur</keyword>
<dbReference type="NCBIfam" id="TIGR01084">
    <property type="entry name" value="mutY"/>
    <property type="match status" value="1"/>
</dbReference>
<evidence type="ECO:0000256" key="8">
    <source>
        <dbReference type="ARBA" id="ARBA00022763"/>
    </source>
</evidence>
<dbReference type="Pfam" id="PF10576">
    <property type="entry name" value="EndIII_4Fe-2S"/>
    <property type="match status" value="1"/>
</dbReference>
<feature type="domain" description="HhH-GPD" evidence="15">
    <location>
        <begin position="38"/>
        <end position="191"/>
    </location>
</feature>
<name>A0A7H1ME68_9NEIS</name>
<dbReference type="Gene3D" id="1.10.1670.10">
    <property type="entry name" value="Helix-hairpin-Helix base-excision DNA repair enzymes (C-terminal)"/>
    <property type="match status" value="1"/>
</dbReference>
<dbReference type="InterPro" id="IPR044298">
    <property type="entry name" value="MIG/MutY"/>
</dbReference>
<dbReference type="GO" id="GO:0000701">
    <property type="term" value="F:purine-specific mismatch base pair DNA N-glycosylase activity"/>
    <property type="evidence" value="ECO:0007669"/>
    <property type="project" value="UniProtKB-EC"/>
</dbReference>
<evidence type="ECO:0000256" key="14">
    <source>
        <dbReference type="RuleBase" id="RU365096"/>
    </source>
</evidence>
<dbReference type="InterPro" id="IPR029119">
    <property type="entry name" value="MutY_C"/>
</dbReference>